<sequence length="59" mass="6693">MSLRRAAHLSSRSAWGQAGVWRLVFRCAKELTVDYRADLSAGRLAQRRFQNALFGPDID</sequence>
<dbReference type="Proteomes" id="UP001208935">
    <property type="component" value="Unassembled WGS sequence"/>
</dbReference>
<proteinExistence type="predicted"/>
<name>A0ABT3KYV3_9BURK</name>
<comment type="caution">
    <text evidence="1">The sequence shown here is derived from an EMBL/GenBank/DDBJ whole genome shotgun (WGS) entry which is preliminary data.</text>
</comment>
<gene>
    <name evidence="1" type="ORF">D5039_19000</name>
</gene>
<reference evidence="2" key="1">
    <citation type="submission" date="2023-07" db="EMBL/GenBank/DDBJ databases">
        <title>Verminephrobacter genomes.</title>
        <authorList>
            <person name="Lund M.B."/>
        </authorList>
    </citation>
    <scope>NUCLEOTIDE SEQUENCE [LARGE SCALE GENOMIC DNA]</scope>
    <source>
        <strain evidence="2">AtM5-05</strain>
    </source>
</reference>
<evidence type="ECO:0000313" key="1">
    <source>
        <dbReference type="EMBL" id="MCW5323152.1"/>
    </source>
</evidence>
<accession>A0ABT3KYV3</accession>
<dbReference type="RefSeq" id="WP_010103036.1">
    <property type="nucleotide sequence ID" value="NZ_QZCW01000003.1"/>
</dbReference>
<evidence type="ECO:0000313" key="2">
    <source>
        <dbReference type="Proteomes" id="UP001208935"/>
    </source>
</evidence>
<dbReference type="EMBL" id="QZCW01000003">
    <property type="protein sequence ID" value="MCW5323152.1"/>
    <property type="molecule type" value="Genomic_DNA"/>
</dbReference>
<organism evidence="1 2">
    <name type="scientific">Verminephrobacter aporrectodeae subsp. tuberculatae</name>
    <dbReference type="NCBI Taxonomy" id="1110392"/>
    <lineage>
        <taxon>Bacteria</taxon>
        <taxon>Pseudomonadati</taxon>
        <taxon>Pseudomonadota</taxon>
        <taxon>Betaproteobacteria</taxon>
        <taxon>Burkholderiales</taxon>
        <taxon>Comamonadaceae</taxon>
        <taxon>Verminephrobacter</taxon>
    </lineage>
</organism>
<keyword evidence="2" id="KW-1185">Reference proteome</keyword>
<protein>
    <submittedName>
        <fullName evidence="1">Uncharacterized protein</fullName>
    </submittedName>
</protein>